<keyword evidence="7" id="KW-0472">Membrane</keyword>
<dbReference type="SUPFAM" id="SSF47384">
    <property type="entry name" value="Homodimeric domain of signal transducing histidine kinase"/>
    <property type="match status" value="1"/>
</dbReference>
<dbReference type="InterPro" id="IPR005467">
    <property type="entry name" value="His_kinase_dom"/>
</dbReference>
<dbReference type="InterPro" id="IPR003594">
    <property type="entry name" value="HATPase_dom"/>
</dbReference>
<dbReference type="RefSeq" id="WP_109924264.1">
    <property type="nucleotide sequence ID" value="NZ_QGNZ01000001.1"/>
</dbReference>
<feature type="transmembrane region" description="Helical" evidence="7">
    <location>
        <begin position="338"/>
        <end position="355"/>
    </location>
</feature>
<dbReference type="SUPFAM" id="SSF55874">
    <property type="entry name" value="ATPase domain of HSP90 chaperone/DNA topoisomerase II/histidine kinase"/>
    <property type="match status" value="1"/>
</dbReference>
<dbReference type="SMART" id="SM00448">
    <property type="entry name" value="REC"/>
    <property type="match status" value="1"/>
</dbReference>
<feature type="signal peptide" evidence="8">
    <location>
        <begin position="1"/>
        <end position="19"/>
    </location>
</feature>
<dbReference type="InterPro" id="IPR011622">
    <property type="entry name" value="7TMR_DISM_rcpt_extracell_dom2"/>
</dbReference>
<dbReference type="PROSITE" id="PS50109">
    <property type="entry name" value="HIS_KIN"/>
    <property type="match status" value="1"/>
</dbReference>
<dbReference type="AlphaFoldDB" id="A0A317ESJ0"/>
<comment type="catalytic activity">
    <reaction evidence="1">
        <text>ATP + protein L-histidine = ADP + protein N-phospho-L-histidine.</text>
        <dbReference type="EC" id="2.7.13.3"/>
    </reaction>
</comment>
<dbReference type="PROSITE" id="PS50110">
    <property type="entry name" value="RESPONSE_REGULATORY"/>
    <property type="match status" value="1"/>
</dbReference>
<feature type="transmembrane region" description="Helical" evidence="7">
    <location>
        <begin position="309"/>
        <end position="326"/>
    </location>
</feature>
<accession>A0A317ESJ0</accession>
<dbReference type="SMART" id="SM00387">
    <property type="entry name" value="HATPase_c"/>
    <property type="match status" value="1"/>
</dbReference>
<dbReference type="InterPro" id="IPR003661">
    <property type="entry name" value="HisK_dim/P_dom"/>
</dbReference>
<feature type="transmembrane region" description="Helical" evidence="7">
    <location>
        <begin position="213"/>
        <end position="230"/>
    </location>
</feature>
<proteinExistence type="predicted"/>
<dbReference type="InterPro" id="IPR036097">
    <property type="entry name" value="HisK_dim/P_sf"/>
</dbReference>
<evidence type="ECO:0000256" key="7">
    <source>
        <dbReference type="SAM" id="Phobius"/>
    </source>
</evidence>
<dbReference type="InterPro" id="IPR004358">
    <property type="entry name" value="Sig_transdc_His_kin-like_C"/>
</dbReference>
<dbReference type="Pfam" id="PF07695">
    <property type="entry name" value="7TMR-DISM_7TM"/>
    <property type="match status" value="1"/>
</dbReference>
<evidence type="ECO:0000256" key="5">
    <source>
        <dbReference type="ARBA" id="ARBA00022777"/>
    </source>
</evidence>
<dbReference type="CDD" id="cd00082">
    <property type="entry name" value="HisKA"/>
    <property type="match status" value="1"/>
</dbReference>
<feature type="transmembrane region" description="Helical" evidence="7">
    <location>
        <begin position="283"/>
        <end position="303"/>
    </location>
</feature>
<dbReference type="Gene3D" id="3.30.565.10">
    <property type="entry name" value="Histidine kinase-like ATPase, C-terminal domain"/>
    <property type="match status" value="1"/>
</dbReference>
<sequence length="786" mass="89301">MKNLSLFILFLCCFISAKAQFVFEQNHLPDEISILEYSTLANVGLHDYSIEQIKGNPLKLKFVPLKGRFGNLGFTHHTYWLKFELKNNLKVPLLYYTQTAEPVTNNVNLYLIDALGKIEVQQSGDNLDFAKRSVDFRKTFFKIELAPGETKQAYIEIKNDGEKNSLPLILISQQRLLEITYHDQLVMGIFYGILLVIAITYFFFYFALKEISFLYYSVYVIVVGLCQFALDGFYHQYINTSNSWFSLHAVIISAIFSCYFFGKYSEMILEIKVNNPFIHKCFKPLYVLLGCVLVAIVIFPSFLKYSYPIINLLTLIGILLIFFTIATMMVRKQKIDRFYFYGILILFLCIILAILKNFGLIPGESFSTENITKPGIGLEIIALSLSMANRIRLLKTEQEGLQALALQKSEEMNDIKSYFLSNMSHELRTPLNAILGLASMMENESNDPKVRANCEVIRYASHGLISSVNDILDFSKIEKGELELENSEFKPTEIFEKLRSGLSKQIEDKGLKFEYHNSISQHTVVIGDPMRLEQLIYNILGNAIKFTSKGLVSFEANSKFENDMLRLSILITDTGVGIPKQKLDSVFELFNQTTLDNKRKFGGFGIGLSIVKALVDLHQGKIDLRSVVNEGTTCEITLDYQVVPNLPDLVPAVIEEKTLRGKHILIVEDNPMNQMVIEMMLSDWEDTTVSIANDGAECLEMMQKRTVDVILMDLQMPVMDGYEAINAIRTGTVGEDYAEVPIIVITADITKNTKDRIFDLGANDYMNKPVEQDMLYSKIKSIFGAS</sequence>
<dbReference type="Pfam" id="PF02518">
    <property type="entry name" value="HATPase_c"/>
    <property type="match status" value="1"/>
</dbReference>
<dbReference type="GO" id="GO:0000155">
    <property type="term" value="F:phosphorelay sensor kinase activity"/>
    <property type="evidence" value="ECO:0007669"/>
    <property type="project" value="InterPro"/>
</dbReference>
<keyword evidence="8" id="KW-0732">Signal</keyword>
<dbReference type="FunFam" id="3.30.565.10:FF:000010">
    <property type="entry name" value="Sensor histidine kinase RcsC"/>
    <property type="match status" value="1"/>
</dbReference>
<dbReference type="Gene3D" id="2.60.40.2380">
    <property type="match status" value="1"/>
</dbReference>
<dbReference type="SMART" id="SM00388">
    <property type="entry name" value="HisKA"/>
    <property type="match status" value="1"/>
</dbReference>
<dbReference type="Proteomes" id="UP000245379">
    <property type="component" value="Unassembled WGS sequence"/>
</dbReference>
<name>A0A317ESJ0_9SPHI</name>
<feature type="transmembrane region" description="Helical" evidence="7">
    <location>
        <begin position="185"/>
        <end position="206"/>
    </location>
</feature>
<feature type="transmembrane region" description="Helical" evidence="7">
    <location>
        <begin position="242"/>
        <end position="262"/>
    </location>
</feature>
<evidence type="ECO:0000313" key="12">
    <source>
        <dbReference type="Proteomes" id="UP000245379"/>
    </source>
</evidence>
<dbReference type="Pfam" id="PF00512">
    <property type="entry name" value="HisKA"/>
    <property type="match status" value="1"/>
</dbReference>
<dbReference type="InterPro" id="IPR036890">
    <property type="entry name" value="HATPase_C_sf"/>
</dbReference>
<gene>
    <name evidence="11" type="ORF">DHW03_03085</name>
</gene>
<evidence type="ECO:0000313" key="11">
    <source>
        <dbReference type="EMBL" id="PWS28833.1"/>
    </source>
</evidence>
<feature type="modified residue" description="4-aspartylphosphate" evidence="6">
    <location>
        <position position="713"/>
    </location>
</feature>
<feature type="domain" description="Histidine kinase" evidence="9">
    <location>
        <begin position="422"/>
        <end position="642"/>
    </location>
</feature>
<evidence type="ECO:0000259" key="9">
    <source>
        <dbReference type="PROSITE" id="PS50109"/>
    </source>
</evidence>
<organism evidence="11 12">
    <name type="scientific">Pedobacter yonginense</name>
    <dbReference type="NCBI Taxonomy" id="651869"/>
    <lineage>
        <taxon>Bacteria</taxon>
        <taxon>Pseudomonadati</taxon>
        <taxon>Bacteroidota</taxon>
        <taxon>Sphingobacteriia</taxon>
        <taxon>Sphingobacteriales</taxon>
        <taxon>Sphingobacteriaceae</taxon>
        <taxon>Pedobacter</taxon>
    </lineage>
</organism>
<keyword evidence="12" id="KW-1185">Reference proteome</keyword>
<dbReference type="SUPFAM" id="SSF52172">
    <property type="entry name" value="CheY-like"/>
    <property type="match status" value="1"/>
</dbReference>
<dbReference type="Pfam" id="PF00072">
    <property type="entry name" value="Response_reg"/>
    <property type="match status" value="1"/>
</dbReference>
<dbReference type="PANTHER" id="PTHR43047:SF64">
    <property type="entry name" value="HISTIDINE KINASE CONTAINING CHEY-HOMOLOGOUS RECEIVER DOMAIN AND PAS DOMAIN-RELATED"/>
    <property type="match status" value="1"/>
</dbReference>
<evidence type="ECO:0000256" key="4">
    <source>
        <dbReference type="ARBA" id="ARBA00022679"/>
    </source>
</evidence>
<feature type="domain" description="Response regulatory" evidence="10">
    <location>
        <begin position="663"/>
        <end position="783"/>
    </location>
</feature>
<keyword evidence="3 6" id="KW-0597">Phosphoprotein</keyword>
<dbReference type="OrthoDB" id="9816309at2"/>
<dbReference type="Gene3D" id="3.40.50.2300">
    <property type="match status" value="1"/>
</dbReference>
<reference evidence="11 12" key="1">
    <citation type="submission" date="2018-05" db="EMBL/GenBank/DDBJ databases">
        <title>Pedobacter paludis sp. nov., isolated from wetland soil.</title>
        <authorList>
            <person name="Zhang Y."/>
            <person name="Wang G."/>
        </authorList>
    </citation>
    <scope>NUCLEOTIDE SEQUENCE [LARGE SCALE GENOMIC DNA]</scope>
    <source>
        <strain evidence="11 12">KCTC22721</strain>
    </source>
</reference>
<dbReference type="EMBL" id="QGNZ01000001">
    <property type="protein sequence ID" value="PWS28833.1"/>
    <property type="molecule type" value="Genomic_DNA"/>
</dbReference>
<keyword evidence="7" id="KW-0812">Transmembrane</keyword>
<keyword evidence="7" id="KW-1133">Transmembrane helix</keyword>
<evidence type="ECO:0000256" key="6">
    <source>
        <dbReference type="PROSITE-ProRule" id="PRU00169"/>
    </source>
</evidence>
<dbReference type="PANTHER" id="PTHR43047">
    <property type="entry name" value="TWO-COMPONENT HISTIDINE PROTEIN KINASE"/>
    <property type="match status" value="1"/>
</dbReference>
<feature type="chain" id="PRO_5016240528" description="histidine kinase" evidence="8">
    <location>
        <begin position="20"/>
        <end position="786"/>
    </location>
</feature>
<dbReference type="EC" id="2.7.13.3" evidence="2"/>
<dbReference type="Gene3D" id="1.10.287.130">
    <property type="match status" value="1"/>
</dbReference>
<evidence type="ECO:0000256" key="1">
    <source>
        <dbReference type="ARBA" id="ARBA00000085"/>
    </source>
</evidence>
<dbReference type="InterPro" id="IPR011623">
    <property type="entry name" value="7TMR_DISM_rcpt_extracell_dom1"/>
</dbReference>
<comment type="caution">
    <text evidence="11">The sequence shown here is derived from an EMBL/GenBank/DDBJ whole genome shotgun (WGS) entry which is preliminary data.</text>
</comment>
<dbReference type="Pfam" id="PF07696">
    <property type="entry name" value="7TMR-DISMED2"/>
    <property type="match status" value="1"/>
</dbReference>
<evidence type="ECO:0000256" key="8">
    <source>
        <dbReference type="SAM" id="SignalP"/>
    </source>
</evidence>
<dbReference type="PRINTS" id="PR00344">
    <property type="entry name" value="BCTRLSENSOR"/>
</dbReference>
<dbReference type="InterPro" id="IPR001789">
    <property type="entry name" value="Sig_transdc_resp-reg_receiver"/>
</dbReference>
<evidence type="ECO:0000256" key="3">
    <source>
        <dbReference type="ARBA" id="ARBA00022553"/>
    </source>
</evidence>
<evidence type="ECO:0000256" key="2">
    <source>
        <dbReference type="ARBA" id="ARBA00012438"/>
    </source>
</evidence>
<evidence type="ECO:0000259" key="10">
    <source>
        <dbReference type="PROSITE" id="PS50110"/>
    </source>
</evidence>
<protein>
    <recommendedName>
        <fullName evidence="2">histidine kinase</fullName>
        <ecNumber evidence="2">2.7.13.3</ecNumber>
    </recommendedName>
</protein>
<dbReference type="CDD" id="cd17546">
    <property type="entry name" value="REC_hyHK_CKI1_RcsC-like"/>
    <property type="match status" value="1"/>
</dbReference>
<keyword evidence="5 11" id="KW-0418">Kinase</keyword>
<dbReference type="InterPro" id="IPR011006">
    <property type="entry name" value="CheY-like_superfamily"/>
</dbReference>
<keyword evidence="4" id="KW-0808">Transferase</keyword>